<reference evidence="2 3" key="1">
    <citation type="submission" date="2016-07" db="EMBL/GenBank/DDBJ databases">
        <title>Pervasive Adenine N6-methylation of Active Genes in Fungi.</title>
        <authorList>
            <consortium name="DOE Joint Genome Institute"/>
            <person name="Mondo S.J."/>
            <person name="Dannebaum R.O."/>
            <person name="Kuo R.C."/>
            <person name="Labutti K."/>
            <person name="Haridas S."/>
            <person name="Kuo A."/>
            <person name="Salamov A."/>
            <person name="Ahrendt S.R."/>
            <person name="Lipzen A."/>
            <person name="Sullivan W."/>
            <person name="Andreopoulos W.B."/>
            <person name="Clum A."/>
            <person name="Lindquist E."/>
            <person name="Daum C."/>
            <person name="Ramamoorthy G.K."/>
            <person name="Gryganskyi A."/>
            <person name="Culley D."/>
            <person name="Magnuson J.K."/>
            <person name="James T.Y."/>
            <person name="O'Malley M.A."/>
            <person name="Stajich J.E."/>
            <person name="Spatafora J.W."/>
            <person name="Visel A."/>
            <person name="Grigoriev I.V."/>
        </authorList>
    </citation>
    <scope>NUCLEOTIDE SEQUENCE [LARGE SCALE GENOMIC DNA]</scope>
    <source>
        <strain evidence="2 3">CBS 129021</strain>
    </source>
</reference>
<dbReference type="OrthoDB" id="47059at2759"/>
<dbReference type="CDD" id="cd04301">
    <property type="entry name" value="NAT_SF"/>
    <property type="match status" value="1"/>
</dbReference>
<proteinExistence type="predicted"/>
<dbReference type="GeneID" id="63771282"/>
<organism evidence="2 3">
    <name type="scientific">Pseudomassariella vexata</name>
    <dbReference type="NCBI Taxonomy" id="1141098"/>
    <lineage>
        <taxon>Eukaryota</taxon>
        <taxon>Fungi</taxon>
        <taxon>Dikarya</taxon>
        <taxon>Ascomycota</taxon>
        <taxon>Pezizomycotina</taxon>
        <taxon>Sordariomycetes</taxon>
        <taxon>Xylariomycetidae</taxon>
        <taxon>Amphisphaeriales</taxon>
        <taxon>Pseudomassariaceae</taxon>
        <taxon>Pseudomassariella</taxon>
    </lineage>
</organism>
<dbReference type="Gene3D" id="3.40.630.30">
    <property type="match status" value="1"/>
</dbReference>
<comment type="caution">
    <text evidence="2">The sequence shown here is derived from an EMBL/GenBank/DDBJ whole genome shotgun (WGS) entry which is preliminary data.</text>
</comment>
<gene>
    <name evidence="2" type="ORF">BCR38DRAFT_331568</name>
</gene>
<dbReference type="InterPro" id="IPR000182">
    <property type="entry name" value="GNAT_dom"/>
</dbReference>
<name>A0A1Y2EHT3_9PEZI</name>
<dbReference type="SUPFAM" id="SSF55729">
    <property type="entry name" value="Acyl-CoA N-acyltransferases (Nat)"/>
    <property type="match status" value="1"/>
</dbReference>
<sequence>MPGLNTTSVLHPGTSRPEIGIIRDQQSCLPLTRILDDNDHVLLLTPVVVPFRPEFDKGGDHFEPLGRAISMRHPPVYHVPYNCRNGITETHVPFIRRARVIIFVISGAAAAGQPSQLDAANIARKMGDHCPQVVVACQDAQALGLLEESFPTVLQLPGYSPEHLQAAAAALFGETVPPAVGTASEQNSAKAPIRWDVEELNPMYLNATPIQELWAECLPAQFQLDVFGLRTVLDRKGWARHYAVKGSSTGEMVGFCATFVTFYGNSADQDLVGSLAVLIVKPAYRRRGIGLALHNHAVDELAATDNVVRVQLGSTFPRLFCGVPVDFASAAWFRRRDWKMDGQNPGSGQEVCDWLLRIQDWPSPGEALPDFSFRQSSWQELRTVMEFIGEESKHIEQMGLHDQYSSYLEYESNDGDIILGLHGTVIVATAIIYIPTSGNPSANDLPWSRMIGSDVGGITCICVSSQNPALANSRDSVMIRLLDACISSLRNRGMHRVFLDRVRGGSEGFQQLGFQKWARYHDVWRQS</sequence>
<dbReference type="EMBL" id="MCFJ01000001">
    <property type="protein sequence ID" value="ORY71131.1"/>
    <property type="molecule type" value="Genomic_DNA"/>
</dbReference>
<accession>A0A1Y2EHT3</accession>
<dbReference type="GO" id="GO:0016747">
    <property type="term" value="F:acyltransferase activity, transferring groups other than amino-acyl groups"/>
    <property type="evidence" value="ECO:0007669"/>
    <property type="project" value="InterPro"/>
</dbReference>
<keyword evidence="2" id="KW-0808">Transferase</keyword>
<dbReference type="InParanoid" id="A0A1Y2EHT3"/>
<evidence type="ECO:0000259" key="1">
    <source>
        <dbReference type="Pfam" id="PF00583"/>
    </source>
</evidence>
<keyword evidence="3" id="KW-1185">Reference proteome</keyword>
<dbReference type="RefSeq" id="XP_040720723.1">
    <property type="nucleotide sequence ID" value="XM_040855070.1"/>
</dbReference>
<evidence type="ECO:0000313" key="3">
    <source>
        <dbReference type="Proteomes" id="UP000193689"/>
    </source>
</evidence>
<feature type="domain" description="N-acetyltransferase" evidence="1">
    <location>
        <begin position="210"/>
        <end position="312"/>
    </location>
</feature>
<dbReference type="AlphaFoldDB" id="A0A1Y2EHT3"/>
<protein>
    <submittedName>
        <fullName evidence="2">Beta-n-acetyltransferase</fullName>
    </submittedName>
</protein>
<dbReference type="InterPro" id="IPR016181">
    <property type="entry name" value="Acyl_CoA_acyltransferase"/>
</dbReference>
<dbReference type="Pfam" id="PF00583">
    <property type="entry name" value="Acetyltransf_1"/>
    <property type="match status" value="1"/>
</dbReference>
<dbReference type="Proteomes" id="UP000193689">
    <property type="component" value="Unassembled WGS sequence"/>
</dbReference>
<evidence type="ECO:0000313" key="2">
    <source>
        <dbReference type="EMBL" id="ORY71131.1"/>
    </source>
</evidence>